<feature type="region of interest" description="Disordered" evidence="12">
    <location>
        <begin position="689"/>
        <end position="742"/>
    </location>
</feature>
<feature type="compositionally biased region" description="Acidic residues" evidence="12">
    <location>
        <begin position="689"/>
        <end position="711"/>
    </location>
</feature>
<feature type="compositionally biased region" description="Polar residues" evidence="12">
    <location>
        <begin position="168"/>
        <end position="184"/>
    </location>
</feature>
<feature type="domain" description="C2H2-type" evidence="13">
    <location>
        <begin position="120"/>
        <end position="150"/>
    </location>
</feature>
<evidence type="ECO:0000256" key="12">
    <source>
        <dbReference type="SAM" id="MobiDB-lite"/>
    </source>
</evidence>
<dbReference type="GO" id="GO:0005667">
    <property type="term" value="C:transcription regulator complex"/>
    <property type="evidence" value="ECO:0007669"/>
    <property type="project" value="TreeGrafter"/>
</dbReference>
<feature type="domain" description="C2H2-type" evidence="13">
    <location>
        <begin position="92"/>
        <end position="119"/>
    </location>
</feature>
<evidence type="ECO:0000256" key="7">
    <source>
        <dbReference type="ARBA" id="ARBA00023015"/>
    </source>
</evidence>
<comment type="similarity">
    <text evidence="2">Belongs to the krueppel C2H2-type zinc-finger protein family.</text>
</comment>
<gene>
    <name evidence="14" type="ORF">I312_01436</name>
</gene>
<dbReference type="SUPFAM" id="SSF57667">
    <property type="entry name" value="beta-beta-alpha zinc fingers"/>
    <property type="match status" value="2"/>
</dbReference>
<dbReference type="EMBL" id="KN847975">
    <property type="protein sequence ID" value="KIR49282.1"/>
    <property type="molecule type" value="Genomic_DNA"/>
</dbReference>
<keyword evidence="10" id="KW-0539">Nucleus</keyword>
<dbReference type="GO" id="GO:0000785">
    <property type="term" value="C:chromatin"/>
    <property type="evidence" value="ECO:0007669"/>
    <property type="project" value="TreeGrafter"/>
</dbReference>
<dbReference type="PANTHER" id="PTHR14003">
    <property type="entry name" value="TRANSCRIPTIONAL REPRESSOR PROTEIN YY"/>
    <property type="match status" value="1"/>
</dbReference>
<dbReference type="FunFam" id="3.30.160.60:FF:000931">
    <property type="entry name" value="zinc finger protein 697"/>
    <property type="match status" value="1"/>
</dbReference>
<dbReference type="GO" id="GO:0000981">
    <property type="term" value="F:DNA-binding transcription factor activity, RNA polymerase II-specific"/>
    <property type="evidence" value="ECO:0007669"/>
    <property type="project" value="UniProtKB-ARBA"/>
</dbReference>
<dbReference type="FunFam" id="3.30.160.60:FF:000125">
    <property type="entry name" value="Putative zinc finger protein 143"/>
    <property type="match status" value="2"/>
</dbReference>
<evidence type="ECO:0000256" key="6">
    <source>
        <dbReference type="ARBA" id="ARBA00022833"/>
    </source>
</evidence>
<protein>
    <recommendedName>
        <fullName evidence="13">C2H2-type domain-containing protein</fullName>
    </recommendedName>
</protein>
<keyword evidence="7" id="KW-0805">Transcription regulation</keyword>
<evidence type="ECO:0000256" key="10">
    <source>
        <dbReference type="ARBA" id="ARBA00023242"/>
    </source>
</evidence>
<evidence type="ECO:0000256" key="11">
    <source>
        <dbReference type="PROSITE-ProRule" id="PRU00042"/>
    </source>
</evidence>
<comment type="subcellular location">
    <subcellularLocation>
        <location evidence="1">Nucleus</location>
    </subcellularLocation>
</comment>
<evidence type="ECO:0000259" key="13">
    <source>
        <dbReference type="PROSITE" id="PS50157"/>
    </source>
</evidence>
<organism evidence="14">
    <name type="scientific">Cryptococcus bacillisporus CA1280</name>
    <dbReference type="NCBI Taxonomy" id="1296109"/>
    <lineage>
        <taxon>Eukaryota</taxon>
        <taxon>Fungi</taxon>
        <taxon>Dikarya</taxon>
        <taxon>Basidiomycota</taxon>
        <taxon>Agaricomycotina</taxon>
        <taxon>Tremellomycetes</taxon>
        <taxon>Tremellales</taxon>
        <taxon>Cryptococcaceae</taxon>
        <taxon>Cryptococcus</taxon>
        <taxon>Cryptococcus gattii species complex</taxon>
    </lineage>
</organism>
<evidence type="ECO:0000256" key="5">
    <source>
        <dbReference type="ARBA" id="ARBA00022771"/>
    </source>
</evidence>
<dbReference type="Gene3D" id="3.30.160.60">
    <property type="entry name" value="Classic Zinc Finger"/>
    <property type="match status" value="4"/>
</dbReference>
<proteinExistence type="inferred from homology"/>
<dbReference type="InterPro" id="IPR013087">
    <property type="entry name" value="Znf_C2H2_type"/>
</dbReference>
<evidence type="ECO:0000256" key="9">
    <source>
        <dbReference type="ARBA" id="ARBA00023163"/>
    </source>
</evidence>
<dbReference type="Pfam" id="PF00096">
    <property type="entry name" value="zf-C2H2"/>
    <property type="match status" value="4"/>
</dbReference>
<dbReference type="OrthoDB" id="654211at2759"/>
<dbReference type="PROSITE" id="PS00028">
    <property type="entry name" value="ZINC_FINGER_C2H2_1"/>
    <property type="match status" value="4"/>
</dbReference>
<dbReference type="AlphaFoldDB" id="A0A0D0TRE4"/>
<evidence type="ECO:0000256" key="1">
    <source>
        <dbReference type="ARBA" id="ARBA00004123"/>
    </source>
</evidence>
<evidence type="ECO:0000256" key="2">
    <source>
        <dbReference type="ARBA" id="ARBA00006991"/>
    </source>
</evidence>
<dbReference type="PROSITE" id="PS50157">
    <property type="entry name" value="ZINC_FINGER_C2H2_2"/>
    <property type="match status" value="4"/>
</dbReference>
<dbReference type="GO" id="GO:0008270">
    <property type="term" value="F:zinc ion binding"/>
    <property type="evidence" value="ECO:0007669"/>
    <property type="project" value="UniProtKB-KW"/>
</dbReference>
<dbReference type="HOGENOM" id="CLU_022081_0_0_1"/>
<name>A0A0D0TRE4_CRYGA</name>
<keyword evidence="6" id="KW-0862">Zinc</keyword>
<keyword evidence="9" id="KW-0804">Transcription</keyword>
<sequence>MINIKLHGYPSQPLVNDHNHVGAGHNGQTRPYVCTFGTCDKAFARKSDLARHYKIHTNDRAFVCTYRGCGKSFIQRSALTVHYRVHTGERPHHCETCNKAFADSSSLARHRRIHTGKRPYTCYAAGCGKPFARRNTLLKHFKRQHPQLPPPSTSAQRTTVRMPVQSLGPRSSTASLFSQQSLNSNEERYSASPSIAGAPHGFAAPQPPKGAAYSLYGGFPEQVLGVHQSTQQPVIFQGSGGIRPHFQQSLITSPISTSRPHFVGGHAAQTPTSPAIHERDKHSISPVPSIATKDFGLGQYASPLSAYPHASSYPLTRITNDSGIIWPKSILAPGESRYEASQWSGGNVGGGFHASQLSVPHTPTHLSLSYPYHLPMQQRSATNPLPKTRKLYSPSCNGSDDERDEPLVSLSDAHPTFAIHPPQGTVGVPMSNVEVSSVSHMPNHGAQILFAPSQNGQHHSAPPVIQRFNSMPAVPTMSSWGQNSEYQTQSAGDAKSADEEWEGLEKEMLSREMSVGADNKLSPVTEEEKTPKDGEPINYWGEPIAYPAHPDLQHRKNPFHSISSNFVHHMHSSDPLPPIQIFSNQPHHMVLTPINPNGMYPTPITHGEEWAQRHIKPITMLGQGHPQQHIDVKNKENGNEIAEHIALTTPPKHQGHRKDERSVTAVGLGIANVHFTQSNVIDTDHASEVEMEDLESEESDATPEDDSDDEFVLGRKPRKNTKKGGVWKRGARTATKRRHSSR</sequence>
<keyword evidence="5 11" id="KW-0863">Zinc-finger</keyword>
<keyword evidence="8" id="KW-0238">DNA-binding</keyword>
<keyword evidence="4" id="KW-0677">Repeat</keyword>
<accession>A0A0D0TRE4</accession>
<feature type="region of interest" description="Disordered" evidence="12">
    <location>
        <begin position="165"/>
        <end position="192"/>
    </location>
</feature>
<feature type="compositionally biased region" description="Basic residues" evidence="12">
    <location>
        <begin position="715"/>
        <end position="742"/>
    </location>
</feature>
<reference evidence="14" key="1">
    <citation type="submission" date="2015-01" db="EMBL/GenBank/DDBJ databases">
        <title>The Genome Sequence of Cryptococcus gattii CA1280.</title>
        <authorList>
            <consortium name="The Broad Institute Genomics Platform"/>
            <person name="Cuomo C."/>
            <person name="Litvintseva A."/>
            <person name="Chen Y."/>
            <person name="Heitman J."/>
            <person name="Sun S."/>
            <person name="Springer D."/>
            <person name="Dromer F."/>
            <person name="Young S."/>
            <person name="Zeng Q."/>
            <person name="Gargeya S."/>
            <person name="Abouelleil A."/>
            <person name="Alvarado L."/>
            <person name="Chapman S.B."/>
            <person name="Gainer-Dewar J."/>
            <person name="Goldberg J."/>
            <person name="Griggs A."/>
            <person name="Gujja S."/>
            <person name="Hansen M."/>
            <person name="Howarth C."/>
            <person name="Imamovic A."/>
            <person name="Larimer J."/>
            <person name="Murphy C."/>
            <person name="Naylor J."/>
            <person name="Pearson M."/>
            <person name="Priest M."/>
            <person name="Roberts A."/>
            <person name="Saif S."/>
            <person name="Shea T."/>
            <person name="Sykes S."/>
            <person name="Wortman J."/>
            <person name="Nusbaum C."/>
            <person name="Birren B."/>
        </authorList>
    </citation>
    <scope>NUCLEOTIDE SEQUENCE [LARGE SCALE GENOMIC DNA]</scope>
    <source>
        <strain evidence="14">CA1280</strain>
    </source>
</reference>
<dbReference type="GO" id="GO:0000978">
    <property type="term" value="F:RNA polymerase II cis-regulatory region sequence-specific DNA binding"/>
    <property type="evidence" value="ECO:0007669"/>
    <property type="project" value="TreeGrafter"/>
</dbReference>
<feature type="region of interest" description="Disordered" evidence="12">
    <location>
        <begin position="378"/>
        <end position="407"/>
    </location>
</feature>
<evidence type="ECO:0000256" key="3">
    <source>
        <dbReference type="ARBA" id="ARBA00022723"/>
    </source>
</evidence>
<evidence type="ECO:0000256" key="8">
    <source>
        <dbReference type="ARBA" id="ARBA00023125"/>
    </source>
</evidence>
<evidence type="ECO:0000256" key="4">
    <source>
        <dbReference type="ARBA" id="ARBA00022737"/>
    </source>
</evidence>
<dbReference type="GO" id="GO:0031519">
    <property type="term" value="C:PcG protein complex"/>
    <property type="evidence" value="ECO:0007669"/>
    <property type="project" value="TreeGrafter"/>
</dbReference>
<dbReference type="InterPro" id="IPR036236">
    <property type="entry name" value="Znf_C2H2_sf"/>
</dbReference>
<feature type="domain" description="C2H2-type" evidence="13">
    <location>
        <begin position="32"/>
        <end position="61"/>
    </location>
</feature>
<feature type="domain" description="C2H2-type" evidence="13">
    <location>
        <begin position="62"/>
        <end position="91"/>
    </location>
</feature>
<dbReference type="PANTHER" id="PTHR14003:SF22">
    <property type="entry name" value="FINGER DOMAIN PROTEIN, PUTATIVE (AFU_ORTHOLOGUE AFUA_4G11480)-RELATED"/>
    <property type="match status" value="1"/>
</dbReference>
<dbReference type="SMART" id="SM00355">
    <property type="entry name" value="ZnF_C2H2"/>
    <property type="match status" value="4"/>
</dbReference>
<evidence type="ECO:0000313" key="14">
    <source>
        <dbReference type="EMBL" id="KIR49282.1"/>
    </source>
</evidence>
<keyword evidence="3" id="KW-0479">Metal-binding</keyword>